<feature type="region of interest" description="Disordered" evidence="1">
    <location>
        <begin position="139"/>
        <end position="172"/>
    </location>
</feature>
<evidence type="ECO:0000313" key="3">
    <source>
        <dbReference type="Proteomes" id="UP000685013"/>
    </source>
</evidence>
<dbReference type="InterPro" id="IPR000406">
    <property type="entry name" value="Rho_GDI"/>
</dbReference>
<evidence type="ECO:0000256" key="1">
    <source>
        <dbReference type="SAM" id="MobiDB-lite"/>
    </source>
</evidence>
<dbReference type="GO" id="GO:0007266">
    <property type="term" value="P:Rho protein signal transduction"/>
    <property type="evidence" value="ECO:0007669"/>
    <property type="project" value="InterPro"/>
</dbReference>
<dbReference type="PANTHER" id="PTHR10980">
    <property type="entry name" value="RHO GDP-DISSOCIATION INHIBITOR"/>
    <property type="match status" value="1"/>
</dbReference>
<dbReference type="EMBL" id="JAGKQH010000006">
    <property type="protein sequence ID" value="KAG6597654.1"/>
    <property type="molecule type" value="Genomic_DNA"/>
</dbReference>
<dbReference type="PANTHER" id="PTHR10980:SF61">
    <property type="entry name" value="OS01G0913600 PROTEIN"/>
    <property type="match status" value="1"/>
</dbReference>
<dbReference type="GO" id="GO:0005829">
    <property type="term" value="C:cytosol"/>
    <property type="evidence" value="ECO:0007669"/>
    <property type="project" value="TreeGrafter"/>
</dbReference>
<feature type="non-terminal residue" evidence="2">
    <location>
        <position position="1"/>
    </location>
</feature>
<comment type="caution">
    <text evidence="2">The sequence shown here is derived from an EMBL/GenBank/DDBJ whole genome shotgun (WGS) entry which is preliminary data.</text>
</comment>
<dbReference type="GO" id="GO:0016020">
    <property type="term" value="C:membrane"/>
    <property type="evidence" value="ECO:0007669"/>
    <property type="project" value="TreeGrafter"/>
</dbReference>
<dbReference type="Proteomes" id="UP000685013">
    <property type="component" value="Chromosome 6"/>
</dbReference>
<sequence length="351" mass="39671">MWELNPSRFSERVNVGDVMNLELALFRAMVPSYIYVSLMRCHAESVFLTLCRDKSRITLSITQLEEDPLLETLDKVIPQPPSHLKRSSLLVRAGRQVQEIQLTTSLVQVAVCKQDAVNSVVSTVVGSLSTKNVKFNPQVGEEELSKSMNDREGEEIIEEDEDDKLKPEGEVDLGPRFSIKEQLEKDKDDESLRKWKEQLLGSVDLSAIGESKEAEVKIQSLTIQCPGRADLVLPLPFTKTSKSNSLFAIKEGSRYRLRFSFVVVGNIVSGLKYTNTVWKTGVRVDHTKKMLGTFSPQKEPYVYEMEEEVTPSGMFARGSYSARTKFVDDDGKCFLDVSYHFEIQKNWATPS</sequence>
<dbReference type="GO" id="GO:0005094">
    <property type="term" value="F:Rho GDP-dissociation inhibitor activity"/>
    <property type="evidence" value="ECO:0007669"/>
    <property type="project" value="InterPro"/>
</dbReference>
<organism evidence="2 3">
    <name type="scientific">Cucurbita argyrosperma subsp. sororia</name>
    <dbReference type="NCBI Taxonomy" id="37648"/>
    <lineage>
        <taxon>Eukaryota</taxon>
        <taxon>Viridiplantae</taxon>
        <taxon>Streptophyta</taxon>
        <taxon>Embryophyta</taxon>
        <taxon>Tracheophyta</taxon>
        <taxon>Spermatophyta</taxon>
        <taxon>Magnoliopsida</taxon>
        <taxon>eudicotyledons</taxon>
        <taxon>Gunneridae</taxon>
        <taxon>Pentapetalae</taxon>
        <taxon>rosids</taxon>
        <taxon>fabids</taxon>
        <taxon>Cucurbitales</taxon>
        <taxon>Cucurbitaceae</taxon>
        <taxon>Cucurbiteae</taxon>
        <taxon>Cucurbita</taxon>
    </lineage>
</organism>
<protein>
    <submittedName>
        <fullName evidence="2">Rho GDP-dissociation inhibitor 1</fullName>
    </submittedName>
</protein>
<accession>A0AAV6NG69</accession>
<dbReference type="AlphaFoldDB" id="A0AAV6NG69"/>
<dbReference type="Pfam" id="PF02115">
    <property type="entry name" value="Rho_GDI"/>
    <property type="match status" value="1"/>
</dbReference>
<feature type="compositionally biased region" description="Acidic residues" evidence="1">
    <location>
        <begin position="152"/>
        <end position="162"/>
    </location>
</feature>
<dbReference type="FunFam" id="2.70.50.30:FF:000002">
    <property type="entry name" value="Rho GDP-dissociation inhibitor 1"/>
    <property type="match status" value="1"/>
</dbReference>
<reference evidence="2 3" key="1">
    <citation type="journal article" date="2021" name="Hortic Res">
        <title>The domestication of Cucurbita argyrosperma as revealed by the genome of its wild relative.</title>
        <authorList>
            <person name="Barrera-Redondo J."/>
            <person name="Sanchez-de la Vega G."/>
            <person name="Aguirre-Liguori J.A."/>
            <person name="Castellanos-Morales G."/>
            <person name="Gutierrez-Guerrero Y.T."/>
            <person name="Aguirre-Dugua X."/>
            <person name="Aguirre-Planter E."/>
            <person name="Tenaillon M.I."/>
            <person name="Lira-Saade R."/>
            <person name="Eguiarte L.E."/>
        </authorList>
    </citation>
    <scope>NUCLEOTIDE SEQUENCE [LARGE SCALE GENOMIC DNA]</scope>
    <source>
        <strain evidence="2">JBR-2021</strain>
    </source>
</reference>
<name>A0AAV6NG69_9ROSI</name>
<proteinExistence type="predicted"/>
<evidence type="ECO:0000313" key="2">
    <source>
        <dbReference type="EMBL" id="KAG6597654.1"/>
    </source>
</evidence>
<gene>
    <name evidence="2" type="primary">GDI1</name>
    <name evidence="2" type="ORF">SDJN03_10834</name>
</gene>
<keyword evidence="3" id="KW-1185">Reference proteome</keyword>